<dbReference type="Gene3D" id="1.25.10.10">
    <property type="entry name" value="Leucine-rich Repeat Variant"/>
    <property type="match status" value="1"/>
</dbReference>
<dbReference type="GO" id="GO:0030866">
    <property type="term" value="P:cortical actin cytoskeleton organization"/>
    <property type="evidence" value="ECO:0007669"/>
    <property type="project" value="TreeGrafter"/>
</dbReference>
<dbReference type="InterPro" id="IPR043592">
    <property type="entry name" value="FMNL_animal"/>
</dbReference>
<dbReference type="EMBL" id="LR899742">
    <property type="protein sequence ID" value="CAD7242155.1"/>
    <property type="molecule type" value="Genomic_DNA"/>
</dbReference>
<name>A0A7R8X7R9_9CRUS</name>
<protein>
    <recommendedName>
        <fullName evidence="8">Formin-like protein</fullName>
    </recommendedName>
</protein>
<feature type="domain" description="FH2" evidence="5">
    <location>
        <begin position="553"/>
        <end position="955"/>
    </location>
</feature>
<dbReference type="Gene3D" id="1.20.58.2220">
    <property type="entry name" value="Formin, FH2 domain"/>
    <property type="match status" value="1"/>
</dbReference>
<evidence type="ECO:0000313" key="7">
    <source>
        <dbReference type="Proteomes" id="UP000677054"/>
    </source>
</evidence>
<gene>
    <name evidence="6" type="ORF">DSTB1V02_LOCUS2126</name>
</gene>
<dbReference type="GO" id="GO:0031267">
    <property type="term" value="F:small GTPase binding"/>
    <property type="evidence" value="ECO:0007669"/>
    <property type="project" value="InterPro"/>
</dbReference>
<dbReference type="PROSITE" id="PS51232">
    <property type="entry name" value="GBD_FH3"/>
    <property type="match status" value="1"/>
</dbReference>
<feature type="domain" description="GBD/FH3" evidence="4">
    <location>
        <begin position="48"/>
        <end position="481"/>
    </location>
</feature>
<accession>A0A7R8X7R9</accession>
<evidence type="ECO:0000259" key="4">
    <source>
        <dbReference type="PROSITE" id="PS51232"/>
    </source>
</evidence>
<keyword evidence="7" id="KW-1185">Reference proteome</keyword>
<feature type="region of interest" description="Disordered" evidence="3">
    <location>
        <begin position="1"/>
        <end position="20"/>
    </location>
</feature>
<dbReference type="PANTHER" id="PTHR45857">
    <property type="entry name" value="FORMIN-LIKE PROTEIN"/>
    <property type="match status" value="1"/>
</dbReference>
<evidence type="ECO:0000259" key="5">
    <source>
        <dbReference type="PROSITE" id="PS51444"/>
    </source>
</evidence>
<evidence type="ECO:0000256" key="2">
    <source>
        <dbReference type="SAM" id="Coils"/>
    </source>
</evidence>
<dbReference type="OrthoDB" id="1668162at2759"/>
<feature type="compositionally biased region" description="Pro residues" evidence="3">
    <location>
        <begin position="503"/>
        <end position="542"/>
    </location>
</feature>
<feature type="region of interest" description="Disordered" evidence="3">
    <location>
        <begin position="182"/>
        <end position="218"/>
    </location>
</feature>
<dbReference type="InterPro" id="IPR016024">
    <property type="entry name" value="ARM-type_fold"/>
</dbReference>
<feature type="region of interest" description="Disordered" evidence="3">
    <location>
        <begin position="487"/>
        <end position="549"/>
    </location>
</feature>
<dbReference type="Pfam" id="PF06367">
    <property type="entry name" value="Drf_FH3"/>
    <property type="match status" value="1"/>
</dbReference>
<keyword evidence="2" id="KW-0175">Coiled coil</keyword>
<feature type="region of interest" description="Disordered" evidence="3">
    <location>
        <begin position="938"/>
        <end position="971"/>
    </location>
</feature>
<reference evidence="6" key="1">
    <citation type="submission" date="2020-11" db="EMBL/GenBank/DDBJ databases">
        <authorList>
            <person name="Tran Van P."/>
        </authorList>
    </citation>
    <scope>NUCLEOTIDE SEQUENCE</scope>
</reference>
<dbReference type="SMART" id="SM01139">
    <property type="entry name" value="Drf_FH3"/>
    <property type="match status" value="1"/>
</dbReference>
<evidence type="ECO:0008006" key="8">
    <source>
        <dbReference type="Google" id="ProtNLM"/>
    </source>
</evidence>
<evidence type="ECO:0000256" key="3">
    <source>
        <dbReference type="SAM" id="MobiDB-lite"/>
    </source>
</evidence>
<dbReference type="SMART" id="SM01140">
    <property type="entry name" value="Drf_GBD"/>
    <property type="match status" value="1"/>
</dbReference>
<dbReference type="InterPro" id="IPR011989">
    <property type="entry name" value="ARM-like"/>
</dbReference>
<dbReference type="GO" id="GO:0008360">
    <property type="term" value="P:regulation of cell shape"/>
    <property type="evidence" value="ECO:0007669"/>
    <property type="project" value="TreeGrafter"/>
</dbReference>
<dbReference type="InterPro" id="IPR015425">
    <property type="entry name" value="FH2_Formin"/>
</dbReference>
<dbReference type="SUPFAM" id="SSF101447">
    <property type="entry name" value="Formin homology 2 domain (FH2 domain)"/>
    <property type="match status" value="1"/>
</dbReference>
<organism evidence="6">
    <name type="scientific">Darwinula stevensoni</name>
    <dbReference type="NCBI Taxonomy" id="69355"/>
    <lineage>
        <taxon>Eukaryota</taxon>
        <taxon>Metazoa</taxon>
        <taxon>Ecdysozoa</taxon>
        <taxon>Arthropoda</taxon>
        <taxon>Crustacea</taxon>
        <taxon>Oligostraca</taxon>
        <taxon>Ostracoda</taxon>
        <taxon>Podocopa</taxon>
        <taxon>Podocopida</taxon>
        <taxon>Darwinulocopina</taxon>
        <taxon>Darwinuloidea</taxon>
        <taxon>Darwinulidae</taxon>
        <taxon>Darwinula</taxon>
    </lineage>
</organism>
<evidence type="ECO:0000256" key="1">
    <source>
        <dbReference type="ARBA" id="ARBA00023449"/>
    </source>
</evidence>
<dbReference type="EMBL" id="CAJPEV010000225">
    <property type="protein sequence ID" value="CAG0882629.1"/>
    <property type="molecule type" value="Genomic_DNA"/>
</dbReference>
<evidence type="ECO:0000313" key="6">
    <source>
        <dbReference type="EMBL" id="CAD7242155.1"/>
    </source>
</evidence>
<dbReference type="InterPro" id="IPR010472">
    <property type="entry name" value="FH3_dom"/>
</dbReference>
<dbReference type="GO" id="GO:0016477">
    <property type="term" value="P:cell migration"/>
    <property type="evidence" value="ECO:0007669"/>
    <property type="project" value="TreeGrafter"/>
</dbReference>
<dbReference type="Pfam" id="PF02181">
    <property type="entry name" value="FH2"/>
    <property type="match status" value="1"/>
</dbReference>
<dbReference type="InterPro" id="IPR042201">
    <property type="entry name" value="FH2_Formin_sf"/>
</dbReference>
<dbReference type="Pfam" id="PF06371">
    <property type="entry name" value="Drf_GBD"/>
    <property type="match status" value="2"/>
</dbReference>
<dbReference type="PANTHER" id="PTHR45857:SF4">
    <property type="entry name" value="FORMIN-LIKE PROTEIN"/>
    <property type="match status" value="1"/>
</dbReference>
<comment type="similarity">
    <text evidence="1">Belongs to the formin homology family.</text>
</comment>
<feature type="compositionally biased region" description="Gly residues" evidence="3">
    <location>
        <begin position="487"/>
        <end position="497"/>
    </location>
</feature>
<dbReference type="SUPFAM" id="SSF48371">
    <property type="entry name" value="ARM repeat"/>
    <property type="match status" value="1"/>
</dbReference>
<feature type="coiled-coil region" evidence="2">
    <location>
        <begin position="394"/>
        <end position="446"/>
    </location>
</feature>
<dbReference type="InterPro" id="IPR010473">
    <property type="entry name" value="GTPase-bd"/>
</dbReference>
<feature type="compositionally biased region" description="Polar residues" evidence="3">
    <location>
        <begin position="957"/>
        <end position="967"/>
    </location>
</feature>
<sequence>MGNQNGKSNNLPNGATDSSSRTLQHLNDVRHIVDVSGGVEVDSGHFDAPMPNPSEVERRFTKVLASMDLPPDKVKVLKGYDEKKKWHMICDQERVHAKESPAFYLEKLRTYLDPKASRSARKRRLLGDRTSTQLLRNLETSLRTNHIEWVREFLNEENQGLDVLIDYLSYRQVMIRCEARRNEAASDQENEGSDSNSPRTTTSTLRTKSVSKHQSRLNMGQAHDDIHVCIKCLRAIMNNKYGFNMVIGHHQAINCIVLSLNHHSQLTKALVLELLAAICLVKGGHEIILSAFDNFKQVCNETHRFETLMHYFKNYDEFHIEFMVACMQFINIVVHSVEDMNFRVHLQFEFTLLGLDAYLEKLRLTESDELQVQIAAYLDNQFDVGALMEDSMTKTAALEKVSELEEELARTKDHLQELENEHIAKMVEVESQLAEVTADRDNLLQVKMQISEEISTLKRTATMKEEESKHRQSLLESKIAELEKMAGGGGKAVGGTGASAPSVPAPPPPAAPAPPPPPPPVAPPPPAPGMPRAPGMPPPPPGLMNAPPDAMTIKRKVQTKYKLPTLNWIAMKPNQVKGTVFNDLDDDKLYSKIDFHMFEEIFKLGPGGGIHSPDDDGSLHYFPSKRFKKPEHISLLEHNRLRNLAISRHKLDLSVEDASRIVSSFDLKALPLESLEILQRMLPTEAEVKAYREYERDHRPVNMLTEEDRYLLQLSKIERLGVKLSIMNYMANFEETTQTLTPQFHAVITASRSVKNSKRFRGILEVVLAFGNYLNSSKRGPAYGFRLQSLEGLMDTKSPDRKMSLLHYIVDTVHAKFPDLIGFVSELKYVEKAAGVFLETILTDMSDCEKGMDMVRKEFELCRKDAKDDRNAVLRDFITKSEDRLRKLKNDCQMAQQLFSEMLEYFGENIRTTSTNSFFSVLVRFMKLWKQAEEENEQRRKREEAAQAQNGVEEGNKSNPRSQQQRQEAVVNELKSRNNRHVQEKQLLAQDQVYHGALEDILNNLHSEPYRRADAALRQTPPEYLLTCHPLDRKGEPVLREGKRKPKPGLKIYSMSILFLLLAPFLGVTAVINTSGLCSPTPMSCVHQISWEGVAKDFDSSIEFCIFQSDKNEDIARNVRCEGCSEPPNPVVRVELYHFTPRWIPITNSFDSVMVNITFPNIQWTSLSFCLTAIADHKRRCYSVKISDGLKGGTLWFDCPQRFIHLSQSKFVNLTYAAWPQLWAEELLFPVPVVLQLPSIAQSSQNLRLHGILHGLASSKLKFDLLLPQEDFNASFYNISLMTQNLSLAEHIICMPGHLCPKSGKGNQELKTGWVTVEWELAELQETSYSVHVYMYGYAIFHLLGRSMPSQMLLIYNSDLLPLAKAVHALADHLHAAVGVKVLSFRDIPCNMNPQSWMVERLKQSDMVCIVADPHVEWERREAALPVGGWLLYQLGVHLVSEASLKNYPHAGPCQYLLLQLFSSPLHDSLAHIPKVQIGEDITEFLCAIHRVKYSHLCKWRHGEIPGQALNKTEPGRLYLDAVQECLEILGRLPPKVDDEYEENEARRLLSSLPQIQVPALISESRRGEDLLMQEIVSDYPPDVHLVAR</sequence>
<dbReference type="SMART" id="SM00498">
    <property type="entry name" value="FH2"/>
    <property type="match status" value="1"/>
</dbReference>
<dbReference type="GO" id="GO:0051015">
    <property type="term" value="F:actin filament binding"/>
    <property type="evidence" value="ECO:0007669"/>
    <property type="project" value="TreeGrafter"/>
</dbReference>
<proteinExistence type="inferred from homology"/>
<feature type="compositionally biased region" description="Polar residues" evidence="3">
    <location>
        <begin position="193"/>
        <end position="208"/>
    </location>
</feature>
<dbReference type="PROSITE" id="PS51444">
    <property type="entry name" value="FH2"/>
    <property type="match status" value="1"/>
</dbReference>
<dbReference type="Proteomes" id="UP000677054">
    <property type="component" value="Unassembled WGS sequence"/>
</dbReference>
<dbReference type="GO" id="GO:0005829">
    <property type="term" value="C:cytosol"/>
    <property type="evidence" value="ECO:0007669"/>
    <property type="project" value="TreeGrafter"/>
</dbReference>
<dbReference type="InterPro" id="IPR014768">
    <property type="entry name" value="GBD/FH3_dom"/>
</dbReference>